<reference evidence="1 2" key="1">
    <citation type="journal article" name="Front. Microbiol.">
        <title>Sugar Metabolism of the First Thermophilic Planctomycete Thermogutta terrifontis: Comparative Genomic and Transcriptomic Approaches.</title>
        <authorList>
            <person name="Elcheninov A.G."/>
            <person name="Menzel P."/>
            <person name="Gudbergsdottir S.R."/>
            <person name="Slesarev A.I."/>
            <person name="Kadnikov V.V."/>
            <person name="Krogh A."/>
            <person name="Bonch-Osmolovskaya E.A."/>
            <person name="Peng X."/>
            <person name="Kublanov I.V."/>
        </authorList>
    </citation>
    <scope>NUCLEOTIDE SEQUENCE [LARGE SCALE GENOMIC DNA]</scope>
    <source>
        <strain evidence="1 2">R1</strain>
    </source>
</reference>
<keyword evidence="2" id="KW-1185">Reference proteome</keyword>
<dbReference type="Proteomes" id="UP000215086">
    <property type="component" value="Chromosome"/>
</dbReference>
<organism evidence="1 2">
    <name type="scientific">Thermogutta terrifontis</name>
    <dbReference type="NCBI Taxonomy" id="1331910"/>
    <lineage>
        <taxon>Bacteria</taxon>
        <taxon>Pseudomonadati</taxon>
        <taxon>Planctomycetota</taxon>
        <taxon>Planctomycetia</taxon>
        <taxon>Pirellulales</taxon>
        <taxon>Thermoguttaceae</taxon>
        <taxon>Thermogutta</taxon>
    </lineage>
</organism>
<name>A0A286RBB8_9BACT</name>
<dbReference type="AlphaFoldDB" id="A0A286RBB8"/>
<accession>A0A286RBB8</accession>
<gene>
    <name evidence="1" type="ORF">THTE_0627</name>
</gene>
<evidence type="ECO:0000313" key="2">
    <source>
        <dbReference type="Proteomes" id="UP000215086"/>
    </source>
</evidence>
<evidence type="ECO:0000313" key="1">
    <source>
        <dbReference type="EMBL" id="ASV73229.1"/>
    </source>
</evidence>
<dbReference type="KEGG" id="ttf:THTE_0627"/>
<sequence>MTDCSHHAYSVLHRVVLIIDKLCLDYSPFPVFSQLRIWMVDPRFGGDL</sequence>
<dbReference type="EMBL" id="CP018477">
    <property type="protein sequence ID" value="ASV73229.1"/>
    <property type="molecule type" value="Genomic_DNA"/>
</dbReference>
<protein>
    <submittedName>
        <fullName evidence="1">Uncharacterized protein</fullName>
    </submittedName>
</protein>
<proteinExistence type="predicted"/>